<dbReference type="RefSeq" id="WP_038078012.1">
    <property type="nucleotide sequence ID" value="NZ_JHEG04000001.1"/>
</dbReference>
<dbReference type="EMBL" id="JHEG02000019">
    <property type="protein sequence ID" value="KIE12872.1"/>
    <property type="molecule type" value="Genomic_DNA"/>
</dbReference>
<reference evidence="1" key="2">
    <citation type="submission" date="2019-11" db="EMBL/GenBank/DDBJ databases">
        <title>Improved Assembly of Tolypothrix boutellei genome.</title>
        <authorList>
            <person name="Sarangi A.N."/>
            <person name="Mukherjee M."/>
            <person name="Ghosh S."/>
            <person name="Singh D."/>
            <person name="Das A."/>
            <person name="Kant S."/>
            <person name="Prusty A."/>
            <person name="Tripathy S."/>
        </authorList>
    </citation>
    <scope>NUCLEOTIDE SEQUENCE</scope>
    <source>
        <strain evidence="1">VB521301</strain>
    </source>
</reference>
<evidence type="ECO:0000313" key="3">
    <source>
        <dbReference type="Proteomes" id="UP000029738"/>
    </source>
</evidence>
<dbReference type="OrthoDB" id="514829at2"/>
<proteinExistence type="predicted"/>
<reference evidence="2" key="1">
    <citation type="journal article" date="2015" name="Genome Announc.">
        <title>Draft Genome Sequence of Tolypothrix boutellei Strain VB521301.</title>
        <authorList>
            <person name="Chandrababunaidu M.M."/>
            <person name="Singh D."/>
            <person name="Sen D."/>
            <person name="Bhan S."/>
            <person name="Das S."/>
            <person name="Gupta A."/>
            <person name="Adhikary S.P."/>
            <person name="Tripathy S."/>
        </authorList>
    </citation>
    <scope>NUCLEOTIDE SEQUENCE</scope>
    <source>
        <strain evidence="2">VB521301</strain>
    </source>
</reference>
<name>A0A0C1NDK1_9CYAN</name>
<comment type="caution">
    <text evidence="2">The sequence shown here is derived from an EMBL/GenBank/DDBJ whole genome shotgun (WGS) entry which is preliminary data.</text>
</comment>
<dbReference type="Proteomes" id="UP000029738">
    <property type="component" value="Unassembled WGS sequence"/>
</dbReference>
<keyword evidence="3" id="KW-1185">Reference proteome</keyword>
<evidence type="ECO:0000313" key="2">
    <source>
        <dbReference type="EMBL" id="KIE12872.1"/>
    </source>
</evidence>
<dbReference type="EMBL" id="JHEG04000001">
    <property type="protein sequence ID" value="KAF3888213.1"/>
    <property type="molecule type" value="Genomic_DNA"/>
</dbReference>
<sequence>MTHSPTPEQLQRWAKLDELEATAFAGREISQQEFSLLVQSVLDGSNLLKHLAEIKERRQQLMKEVAELEEYERWLENHIQETLGER</sequence>
<gene>
    <name evidence="2" type="ORF">DA73_0205185</name>
    <name evidence="1" type="ORF">DA73_0400024015</name>
</gene>
<organism evidence="2">
    <name type="scientific">Tolypothrix bouteillei VB521301</name>
    <dbReference type="NCBI Taxonomy" id="1479485"/>
    <lineage>
        <taxon>Bacteria</taxon>
        <taxon>Bacillati</taxon>
        <taxon>Cyanobacteriota</taxon>
        <taxon>Cyanophyceae</taxon>
        <taxon>Nostocales</taxon>
        <taxon>Tolypothrichaceae</taxon>
        <taxon>Tolypothrix</taxon>
    </lineage>
</organism>
<accession>A0A0C1NDK1</accession>
<dbReference type="AlphaFoldDB" id="A0A0C1NDK1"/>
<evidence type="ECO:0000313" key="1">
    <source>
        <dbReference type="EMBL" id="KAF3888213.1"/>
    </source>
</evidence>
<protein>
    <submittedName>
        <fullName evidence="2">Uncharacterized protein</fullName>
    </submittedName>
</protein>